<name>A0AAE0RX50_9BIVA</name>
<accession>A0AAE0RX50</accession>
<reference evidence="1" key="2">
    <citation type="journal article" date="2021" name="Genome Biol. Evol.">
        <title>Developing a high-quality reference genome for a parasitic bivalve with doubly uniparental inheritance (Bivalvia: Unionida).</title>
        <authorList>
            <person name="Smith C.H."/>
        </authorList>
    </citation>
    <scope>NUCLEOTIDE SEQUENCE</scope>
    <source>
        <strain evidence="1">CHS0354</strain>
        <tissue evidence="1">Mantle</tissue>
    </source>
</reference>
<evidence type="ECO:0000313" key="2">
    <source>
        <dbReference type="Proteomes" id="UP001195483"/>
    </source>
</evidence>
<proteinExistence type="predicted"/>
<organism evidence="1 2">
    <name type="scientific">Potamilus streckersoni</name>
    <dbReference type="NCBI Taxonomy" id="2493646"/>
    <lineage>
        <taxon>Eukaryota</taxon>
        <taxon>Metazoa</taxon>
        <taxon>Spiralia</taxon>
        <taxon>Lophotrochozoa</taxon>
        <taxon>Mollusca</taxon>
        <taxon>Bivalvia</taxon>
        <taxon>Autobranchia</taxon>
        <taxon>Heteroconchia</taxon>
        <taxon>Palaeoheterodonta</taxon>
        <taxon>Unionida</taxon>
        <taxon>Unionoidea</taxon>
        <taxon>Unionidae</taxon>
        <taxon>Ambleminae</taxon>
        <taxon>Lampsilini</taxon>
        <taxon>Potamilus</taxon>
    </lineage>
</organism>
<protein>
    <submittedName>
        <fullName evidence="1">Uncharacterized protein</fullName>
    </submittedName>
</protein>
<evidence type="ECO:0000313" key="1">
    <source>
        <dbReference type="EMBL" id="KAK3581303.1"/>
    </source>
</evidence>
<comment type="caution">
    <text evidence="1">The sequence shown here is derived from an EMBL/GenBank/DDBJ whole genome shotgun (WGS) entry which is preliminary data.</text>
</comment>
<dbReference type="EMBL" id="JAEAOA010001942">
    <property type="protein sequence ID" value="KAK3581303.1"/>
    <property type="molecule type" value="Genomic_DNA"/>
</dbReference>
<keyword evidence="2" id="KW-1185">Reference proteome</keyword>
<gene>
    <name evidence="1" type="ORF">CHS0354_033040</name>
</gene>
<reference evidence="1" key="1">
    <citation type="journal article" date="2021" name="Genome Biol. Evol.">
        <title>A High-Quality Reference Genome for a Parasitic Bivalve with Doubly Uniparental Inheritance (Bivalvia: Unionida).</title>
        <authorList>
            <person name="Smith C.H."/>
        </authorList>
    </citation>
    <scope>NUCLEOTIDE SEQUENCE</scope>
    <source>
        <strain evidence="1">CHS0354</strain>
    </source>
</reference>
<sequence length="74" mass="8475">MCFGHRGKRSSGFGMGLLKIFMIAPDAQRINQHSLILFVLFFLQSLKRTDLTYPFELLNLLLVGRDPIQSRLGH</sequence>
<dbReference type="Proteomes" id="UP001195483">
    <property type="component" value="Unassembled WGS sequence"/>
</dbReference>
<reference evidence="1" key="3">
    <citation type="submission" date="2023-05" db="EMBL/GenBank/DDBJ databases">
        <authorList>
            <person name="Smith C.H."/>
        </authorList>
    </citation>
    <scope>NUCLEOTIDE SEQUENCE</scope>
    <source>
        <strain evidence="1">CHS0354</strain>
        <tissue evidence="1">Mantle</tissue>
    </source>
</reference>
<dbReference type="AlphaFoldDB" id="A0AAE0RX50"/>